<dbReference type="InterPro" id="IPR029052">
    <property type="entry name" value="Metallo-depent_PP-like"/>
</dbReference>
<feature type="domain" description="T4 RNA ligase 1-like N-terminal" evidence="2">
    <location>
        <begin position="468"/>
        <end position="686"/>
    </location>
</feature>
<dbReference type="Gene3D" id="3.40.50.300">
    <property type="entry name" value="P-loop containing nucleotide triphosphate hydrolases"/>
    <property type="match status" value="1"/>
</dbReference>
<protein>
    <submittedName>
        <fullName evidence="3">Uncharacterized protein</fullName>
    </submittedName>
</protein>
<dbReference type="GO" id="GO:0016791">
    <property type="term" value="F:phosphatase activity"/>
    <property type="evidence" value="ECO:0007669"/>
    <property type="project" value="TreeGrafter"/>
</dbReference>
<dbReference type="InterPro" id="IPR004843">
    <property type="entry name" value="Calcineurin-like_PHP"/>
</dbReference>
<dbReference type="EMBL" id="BK015652">
    <property type="protein sequence ID" value="DAE18155.1"/>
    <property type="molecule type" value="Genomic_DNA"/>
</dbReference>
<accession>A0A8S5QH02</accession>
<dbReference type="Gene3D" id="3.60.21.10">
    <property type="match status" value="1"/>
</dbReference>
<dbReference type="SUPFAM" id="SSF52540">
    <property type="entry name" value="P-loop containing nucleoside triphosphate hydrolases"/>
    <property type="match status" value="1"/>
</dbReference>
<feature type="domain" description="Calcineurin-like phosphoesterase" evidence="1">
    <location>
        <begin position="181"/>
        <end position="369"/>
    </location>
</feature>
<dbReference type="PANTHER" id="PTHR42850:SF4">
    <property type="entry name" value="ZINC-DEPENDENT ENDOPOLYPHOSPHATASE"/>
    <property type="match status" value="1"/>
</dbReference>
<reference evidence="3" key="1">
    <citation type="journal article" date="2021" name="Proc. Natl. Acad. Sci. U.S.A.">
        <title>A Catalog of Tens of Thousands of Viruses from Human Metagenomes Reveals Hidden Associations with Chronic Diseases.</title>
        <authorList>
            <person name="Tisza M.J."/>
            <person name="Buck C.B."/>
        </authorList>
    </citation>
    <scope>NUCLEOTIDE SEQUENCE</scope>
    <source>
        <strain evidence="3">CtdNl2</strain>
    </source>
</reference>
<dbReference type="Pfam" id="PF09511">
    <property type="entry name" value="RNA_lig_T4_1"/>
    <property type="match status" value="1"/>
</dbReference>
<dbReference type="PANTHER" id="PTHR42850">
    <property type="entry name" value="METALLOPHOSPHOESTERASE"/>
    <property type="match status" value="1"/>
</dbReference>
<dbReference type="SUPFAM" id="SSF56300">
    <property type="entry name" value="Metallo-dependent phosphatases"/>
    <property type="match status" value="1"/>
</dbReference>
<dbReference type="InterPro" id="IPR050126">
    <property type="entry name" value="Ap4A_hydrolase"/>
</dbReference>
<dbReference type="Pfam" id="PF13671">
    <property type="entry name" value="AAA_33"/>
    <property type="match status" value="1"/>
</dbReference>
<evidence type="ECO:0000313" key="3">
    <source>
        <dbReference type="EMBL" id="DAE18155.1"/>
    </source>
</evidence>
<evidence type="ECO:0000259" key="2">
    <source>
        <dbReference type="Pfam" id="PF09511"/>
    </source>
</evidence>
<organism evidence="3">
    <name type="scientific">Myoviridae sp. ctdNl2</name>
    <dbReference type="NCBI Taxonomy" id="2825140"/>
    <lineage>
        <taxon>Viruses</taxon>
        <taxon>Duplodnaviria</taxon>
        <taxon>Heunggongvirae</taxon>
        <taxon>Uroviricota</taxon>
        <taxon>Caudoviricetes</taxon>
    </lineage>
</organism>
<dbReference type="InterPro" id="IPR019039">
    <property type="entry name" value="T4-Rnl1-like_N"/>
</dbReference>
<dbReference type="Pfam" id="PF00149">
    <property type="entry name" value="Metallophos"/>
    <property type="match status" value="1"/>
</dbReference>
<proteinExistence type="predicted"/>
<name>A0A8S5QH02_9CAUD</name>
<evidence type="ECO:0000259" key="1">
    <source>
        <dbReference type="Pfam" id="PF00149"/>
    </source>
</evidence>
<dbReference type="InterPro" id="IPR027417">
    <property type="entry name" value="P-loop_NTPase"/>
</dbReference>
<sequence>MKALVLLRGCPGSGKSTLVNDLGLGQYTLCPDKLRLMYGSSVMLEDGTYGIDQSCNKEVFDTFYKMLEYRMSKGEFTVIDATHCSSVKTVKKQISEYRKLAKRYNYRIYQHDMTTDLLKISEQNEMRNGTYSFVPHHIVDKMLRVMESMDTLHREIKKIDLEEFINSYNTDTICNDTQYDKVKVIGDIHSCNSVLKDALEGFNEDTLYVFVGDYFDRGIEHYDTLKTIQELSEHKNVVLLEGNHEAHWIRYAHDEGADDLGYKRFVNTTLKDWLLHYEDEKTLKKELRVLYRKLKSIYFFSCGNKKYMVTHAGLTDFVGNALTISSEQCIKGVGGYDFEVSLEYNKNHDNDGYIQVFGHRGVVSAKNCSYSLEGRVEFGGYLRVLDINTDGAVVFNYENVVYNKNYMEDEYKFLKEVGRNSIETDSLEVNVIANSKLVRVNKCKPDMISLNFTDNAFRDCLWNNITIKARGLFVHETTGKVKARSYDKFFNLGQMMDKDEELNSLEYPIRVAKKENGFLGIISWDFDNDCFIIASKATTDSEYAGYVKENFEMIDYNIRYALRDILIKYRCSAVFEVIHPKDVHIVDYGKKHKMFLLDFVPNKLHLDSGINIDYEFSEKCRKEFSKIYEENPMYAFDDVFSVVWSATINDRKMLDSYIQKAHDSEFEGYVLTDVRGYMTKIKSNMYLEWKYCRTMLSHYIKGWEIDTTKLNDFEKSFYNFLRSQFIDDLTDKNIIEIREMYNSYINKSVGDSNE</sequence>